<protein>
    <recommendedName>
        <fullName evidence="8">Peptidase M14 domain-containing protein</fullName>
    </recommendedName>
</protein>
<dbReference type="Gene3D" id="2.60.40.3120">
    <property type="match status" value="1"/>
</dbReference>
<keyword evidence="4" id="KW-0645">Protease</keyword>
<reference evidence="10" key="1">
    <citation type="journal article" date="2014" name="Science">
        <title>Nonhuman genetics. Genomic basis for the convergent evolution of electric organs.</title>
        <authorList>
            <person name="Gallant J.R."/>
            <person name="Traeger L.L."/>
            <person name="Volkening J.D."/>
            <person name="Moffett H."/>
            <person name="Chen P.H."/>
            <person name="Novina C.D."/>
            <person name="Phillips G.N.Jr."/>
            <person name="Anand R."/>
            <person name="Wells G.B."/>
            <person name="Pinch M."/>
            <person name="Guth R."/>
            <person name="Unguez G.A."/>
            <person name="Albert J.S."/>
            <person name="Zakon H.H."/>
            <person name="Samanta M.P."/>
            <person name="Sussman M.R."/>
        </authorList>
    </citation>
    <scope>NUCLEOTIDE SEQUENCE [LARGE SCALE GENOMIC DNA]</scope>
</reference>
<reference evidence="9" key="3">
    <citation type="submission" date="2020-05" db="EMBL/GenBank/DDBJ databases">
        <title>Electrophorus electricus (electric eel) genome, fEleEle1, primary haplotype.</title>
        <authorList>
            <person name="Myers G."/>
            <person name="Meyer A."/>
            <person name="Fedrigo O."/>
            <person name="Formenti G."/>
            <person name="Rhie A."/>
            <person name="Tracey A."/>
            <person name="Sims Y."/>
            <person name="Jarvis E.D."/>
        </authorList>
    </citation>
    <scope>NUCLEOTIDE SEQUENCE [LARGE SCALE GENOMIC DNA]</scope>
</reference>
<dbReference type="Gene3D" id="1.25.10.10">
    <property type="entry name" value="Leucine-rich Repeat Variant"/>
    <property type="match status" value="1"/>
</dbReference>
<gene>
    <name evidence="9" type="primary">HDAC6</name>
</gene>
<accession>A0A4W4G6G0</accession>
<evidence type="ECO:0000256" key="5">
    <source>
        <dbReference type="ARBA" id="ARBA00029302"/>
    </source>
</evidence>
<proteinExistence type="inferred from homology"/>
<feature type="domain" description="Peptidase M14" evidence="8">
    <location>
        <begin position="601"/>
        <end position="883"/>
    </location>
</feature>
<evidence type="ECO:0000256" key="6">
    <source>
        <dbReference type="PROSITE-ProRule" id="PRU01379"/>
    </source>
</evidence>
<dbReference type="Pfam" id="PF18027">
    <property type="entry name" value="Pepdidase_M14_N"/>
    <property type="match status" value="1"/>
</dbReference>
<dbReference type="InterPro" id="IPR040626">
    <property type="entry name" value="Pepdidase_M14_N"/>
</dbReference>
<dbReference type="Ensembl" id="ENSEEET00000033758.2">
    <property type="protein sequence ID" value="ENSEEEP00000033364.2"/>
    <property type="gene ID" value="ENSEEEG00000015856.2"/>
</dbReference>
<reference evidence="9" key="4">
    <citation type="submission" date="2025-08" db="UniProtKB">
        <authorList>
            <consortium name="Ensembl"/>
        </authorList>
    </citation>
    <scope>IDENTIFICATION</scope>
</reference>
<dbReference type="GeneTree" id="ENSGT00940000160936"/>
<dbReference type="InterPro" id="IPR011989">
    <property type="entry name" value="ARM-like"/>
</dbReference>
<dbReference type="PANTHER" id="PTHR12756">
    <property type="entry name" value="CYTOSOLIC CARBOXYPEPTIDASE"/>
    <property type="match status" value="1"/>
</dbReference>
<dbReference type="GO" id="GO:0006508">
    <property type="term" value="P:proteolysis"/>
    <property type="evidence" value="ECO:0007669"/>
    <property type="project" value="InterPro"/>
</dbReference>
<dbReference type="STRING" id="8005.ENSEEEP00000033364"/>
<dbReference type="Proteomes" id="UP000314983">
    <property type="component" value="Chromosome 12"/>
</dbReference>
<evidence type="ECO:0000313" key="10">
    <source>
        <dbReference type="Proteomes" id="UP000314983"/>
    </source>
</evidence>
<evidence type="ECO:0000256" key="2">
    <source>
        <dbReference type="ARBA" id="ARBA00004514"/>
    </source>
</evidence>
<dbReference type="InterPro" id="IPR000834">
    <property type="entry name" value="Peptidase_M14"/>
</dbReference>
<dbReference type="AlphaFoldDB" id="A0A4W4G6G0"/>
<dbReference type="PROSITE" id="PS52035">
    <property type="entry name" value="PEPTIDASE_M14"/>
    <property type="match status" value="1"/>
</dbReference>
<comment type="similarity">
    <text evidence="3 6">Belongs to the peptidase M14 family.</text>
</comment>
<evidence type="ECO:0000256" key="1">
    <source>
        <dbReference type="ARBA" id="ARBA00001947"/>
    </source>
</evidence>
<comment type="catalytic activity">
    <reaction evidence="5">
        <text>(L-glutamyl)(n+1)-gamma-L-glutamyl-L-glutamyl-[protein] + H2O = (L-glutamyl)(n)-gamma-L-glutamyl-L-glutamyl-[protein] + L-glutamate</text>
        <dbReference type="Rhea" id="RHEA:60004"/>
        <dbReference type="Rhea" id="RHEA-COMP:15519"/>
        <dbReference type="Rhea" id="RHEA-COMP:15675"/>
        <dbReference type="ChEBI" id="CHEBI:15377"/>
        <dbReference type="ChEBI" id="CHEBI:29985"/>
        <dbReference type="ChEBI" id="CHEBI:143623"/>
    </reaction>
    <physiologicalReaction direction="left-to-right" evidence="5">
        <dbReference type="Rhea" id="RHEA:60005"/>
    </physiologicalReaction>
</comment>
<dbReference type="GO" id="GO:0008270">
    <property type="term" value="F:zinc ion binding"/>
    <property type="evidence" value="ECO:0007669"/>
    <property type="project" value="InterPro"/>
</dbReference>
<dbReference type="SUPFAM" id="SSF53187">
    <property type="entry name" value="Zn-dependent exopeptidases"/>
    <property type="match status" value="1"/>
</dbReference>
<dbReference type="GO" id="GO:0004181">
    <property type="term" value="F:metallocarboxypeptidase activity"/>
    <property type="evidence" value="ECO:0007669"/>
    <property type="project" value="InterPro"/>
</dbReference>
<dbReference type="Pfam" id="PF00246">
    <property type="entry name" value="Peptidase_M14"/>
    <property type="match status" value="1"/>
</dbReference>
<dbReference type="PANTHER" id="PTHR12756:SF5">
    <property type="entry name" value="CYTOSOLIC CARBOXYPEPTIDASE 4"/>
    <property type="match status" value="1"/>
</dbReference>
<name>A0A4W4G6G0_ELEEL</name>
<reference evidence="9" key="5">
    <citation type="submission" date="2025-09" db="UniProtKB">
        <authorList>
            <consortium name="Ensembl"/>
        </authorList>
    </citation>
    <scope>IDENTIFICATION</scope>
</reference>
<evidence type="ECO:0000313" key="9">
    <source>
        <dbReference type="Ensembl" id="ENSEEEP00000033364.2"/>
    </source>
</evidence>
<dbReference type="OMA" id="QYERLCP"/>
<comment type="subcellular location">
    <subcellularLocation>
        <location evidence="2">Cytoplasm</location>
        <location evidence="2">Cytosol</location>
    </subcellularLocation>
</comment>
<dbReference type="GO" id="GO:0005829">
    <property type="term" value="C:cytosol"/>
    <property type="evidence" value="ECO:0007669"/>
    <property type="project" value="UniProtKB-SubCell"/>
</dbReference>
<reference evidence="10" key="2">
    <citation type="journal article" date="2017" name="Sci. Adv.">
        <title>A tail of two voltages: Proteomic comparison of the three electric organs of the electric eel.</title>
        <authorList>
            <person name="Traeger L.L."/>
            <person name="Sabat G."/>
            <person name="Barrett-Wilt G.A."/>
            <person name="Wells G.B."/>
            <person name="Sussman M.R."/>
        </authorList>
    </citation>
    <scope>NUCLEOTIDE SEQUENCE [LARGE SCALE GENOMIC DNA]</scope>
</reference>
<keyword evidence="4" id="KW-0121">Carboxypeptidase</keyword>
<keyword evidence="4" id="KW-0378">Hydrolase</keyword>
<evidence type="ECO:0000256" key="4">
    <source>
        <dbReference type="ARBA" id="ARBA00022645"/>
    </source>
</evidence>
<comment type="cofactor">
    <cofactor evidence="1">
        <name>Zn(2+)</name>
        <dbReference type="ChEBI" id="CHEBI:29105"/>
    </cofactor>
</comment>
<evidence type="ECO:0000259" key="8">
    <source>
        <dbReference type="PROSITE" id="PS52035"/>
    </source>
</evidence>
<dbReference type="Pfam" id="PF25571">
    <property type="entry name" value="TPR_CCP1_N"/>
    <property type="match status" value="1"/>
</dbReference>
<feature type="region of interest" description="Disordered" evidence="7">
    <location>
        <begin position="311"/>
        <end position="335"/>
    </location>
</feature>
<dbReference type="InterPro" id="IPR050821">
    <property type="entry name" value="Cytosolic_carboxypeptidase"/>
</dbReference>
<feature type="active site" description="Proton donor/acceptor" evidence="6">
    <location>
        <position position="855"/>
    </location>
</feature>
<evidence type="ECO:0000256" key="3">
    <source>
        <dbReference type="ARBA" id="ARBA00005988"/>
    </source>
</evidence>
<evidence type="ECO:0000256" key="7">
    <source>
        <dbReference type="SAM" id="MobiDB-lite"/>
    </source>
</evidence>
<sequence>MISKGGSEALLTTLVNTVRSYSQNFTVLLPVLHLLAKVGHRDRRIGEKAEKADAVLLTLTLLRHNMRHGRRAASCLWVIRVFCSSISTATLLGHNGALDVVFNLITPPPAKHTRTVKRSCGYISALLRVYEAWITCLTVQGKLTICQALLRCLHSASRSSMGRRAVVSDGGLHLLYSISQVQKLTAISLVEQSVQLMRKSYPRTPLPVPSSLSVYSFCLPGRPADTWKADPGALEHENEETDCHNYEDDLETDLDQLQSRPEPDRTREQLDQYTYLCPEMQHDFQVKALPSETHAHTHTHTHTHIHTRTRAQAHPRESPAPSVQKRLSSPGGGGEQVMGQADGLLQAADVCSQCLWSPVREQEGEDNMVNRLLEQYGASIPYHDPQLYATTAAHTKSIAAFSTLAFPDFWGHLPPQGPEPMETRKPHVQRKKVFEDVCRLLHPEELINKVVFDSEDPSPQCSQDGCLRFFSRFESGNLRKAIHIRTYEYDLILSADVNSSSHSQWFYFEVSRVQASVPYRFNIINCEKSNSQFNYGMQPVLYSVKEALEGRPHWVRAGTEICYYRNWFCLTGGPRGHSFYTLTFTVTFSHEDDVCYVAYHYPYTYTALQTHLQVLARSVDRRKVFFRQQTLCKTLAGNPCPVITITACPSSRAWTHLHQLWNRPCIVLTARVHPGESNASWVMKGSLEFLCSSDPVAESLRQAYVFKIIPMLNPDGVIHGNHRCSLTADDLNRQWQKPSASLSPTVYHTKGLLYYLCSTGRTPLVFCDYHGHSRKKNVFVYGCSVKETLWQSGSSIDTTSLKEDPGYRTVAKTLDRIAPAFSINSCNFLVEKSRASTARVVVWREMGVIRSYTMESSYNGCNQGIYKVTQMHPSGLQTGTQELEEMGRMFCQSLLALRKNSITFSSELITHAAAILHLDSSLPDHNSHKSVLPSLRSAQPVLMNCL</sequence>
<organism evidence="9 10">
    <name type="scientific">Electrophorus electricus</name>
    <name type="common">Electric eel</name>
    <name type="synonym">Gymnotus electricus</name>
    <dbReference type="NCBI Taxonomy" id="8005"/>
    <lineage>
        <taxon>Eukaryota</taxon>
        <taxon>Metazoa</taxon>
        <taxon>Chordata</taxon>
        <taxon>Craniata</taxon>
        <taxon>Vertebrata</taxon>
        <taxon>Euteleostomi</taxon>
        <taxon>Actinopterygii</taxon>
        <taxon>Neopterygii</taxon>
        <taxon>Teleostei</taxon>
        <taxon>Ostariophysi</taxon>
        <taxon>Gymnotiformes</taxon>
        <taxon>Gymnotoidei</taxon>
        <taxon>Gymnotidae</taxon>
        <taxon>Electrophorus</taxon>
    </lineage>
</organism>
<dbReference type="Gene3D" id="3.40.630.10">
    <property type="entry name" value="Zn peptidases"/>
    <property type="match status" value="1"/>
</dbReference>
<keyword evidence="10" id="KW-1185">Reference proteome</keyword>